<evidence type="ECO:0000313" key="14">
    <source>
        <dbReference type="Proteomes" id="UP000604825"/>
    </source>
</evidence>
<dbReference type="InterPro" id="IPR027417">
    <property type="entry name" value="P-loop_NTPase"/>
</dbReference>
<evidence type="ECO:0000256" key="3">
    <source>
        <dbReference type="ARBA" id="ARBA00010171"/>
    </source>
</evidence>
<dbReference type="AlphaFoldDB" id="A0A811SDE4"/>
<evidence type="ECO:0000259" key="12">
    <source>
        <dbReference type="Pfam" id="PF02463"/>
    </source>
</evidence>
<feature type="coiled-coil region" evidence="10">
    <location>
        <begin position="629"/>
        <end position="691"/>
    </location>
</feature>
<feature type="coiled-coil region" evidence="10">
    <location>
        <begin position="201"/>
        <end position="235"/>
    </location>
</feature>
<comment type="caution">
    <text evidence="13">The sequence shown here is derived from an EMBL/GenBank/DDBJ whole genome shotgun (WGS) entry which is preliminary data.</text>
</comment>
<dbReference type="Proteomes" id="UP000604825">
    <property type="component" value="Unassembled WGS sequence"/>
</dbReference>
<dbReference type="Gene3D" id="3.40.50.300">
    <property type="entry name" value="P-loop containing nucleotide triphosphate hydrolases"/>
    <property type="match status" value="2"/>
</dbReference>
<keyword evidence="9" id="KW-0539">Nucleus</keyword>
<keyword evidence="6" id="KW-0547">Nucleotide-binding</keyword>
<dbReference type="EMBL" id="CAJGYO010000019">
    <property type="protein sequence ID" value="CAD6338588.1"/>
    <property type="molecule type" value="Genomic_DNA"/>
</dbReference>
<accession>A0A811SDE4</accession>
<keyword evidence="7" id="KW-0067">ATP-binding</keyword>
<dbReference type="GO" id="GO:0003697">
    <property type="term" value="F:single-stranded DNA binding"/>
    <property type="evidence" value="ECO:0007669"/>
    <property type="project" value="TreeGrafter"/>
</dbReference>
<gene>
    <name evidence="13" type="ORF">NCGR_LOCUS62686</name>
</gene>
<evidence type="ECO:0000256" key="6">
    <source>
        <dbReference type="ARBA" id="ARBA00022741"/>
    </source>
</evidence>
<dbReference type="InterPro" id="IPR003395">
    <property type="entry name" value="RecF/RecN/SMC_N"/>
</dbReference>
<evidence type="ECO:0000256" key="10">
    <source>
        <dbReference type="SAM" id="Coils"/>
    </source>
</evidence>
<dbReference type="GO" id="GO:0005524">
    <property type="term" value="F:ATP binding"/>
    <property type="evidence" value="ECO:0007669"/>
    <property type="project" value="UniProtKB-KW"/>
</dbReference>
<feature type="domain" description="RecF/RecN/SMC N-terminal" evidence="12">
    <location>
        <begin position="31"/>
        <end position="982"/>
    </location>
</feature>
<feature type="region of interest" description="Disordered" evidence="11">
    <location>
        <begin position="1"/>
        <end position="21"/>
    </location>
</feature>
<evidence type="ECO:0000256" key="8">
    <source>
        <dbReference type="ARBA" id="ARBA00023054"/>
    </source>
</evidence>
<dbReference type="SUPFAM" id="SSF52540">
    <property type="entry name" value="P-loop containing nucleoside triphosphate hydrolases"/>
    <property type="match status" value="2"/>
</dbReference>
<evidence type="ECO:0000256" key="5">
    <source>
        <dbReference type="ARBA" id="ARBA00022454"/>
    </source>
</evidence>
<dbReference type="GO" id="GO:0005634">
    <property type="term" value="C:nucleus"/>
    <property type="evidence" value="ECO:0007669"/>
    <property type="project" value="UniProtKB-SubCell"/>
</dbReference>
<keyword evidence="5" id="KW-0158">Chromosome</keyword>
<dbReference type="GO" id="GO:0051276">
    <property type="term" value="P:chromosome organization"/>
    <property type="evidence" value="ECO:0007669"/>
    <property type="project" value="UniProtKB-ARBA"/>
</dbReference>
<evidence type="ECO:0000313" key="13">
    <source>
        <dbReference type="EMBL" id="CAD6338588.1"/>
    </source>
</evidence>
<dbReference type="GO" id="GO:0030915">
    <property type="term" value="C:Smc5-Smc6 complex"/>
    <property type="evidence" value="ECO:0007669"/>
    <property type="project" value="TreeGrafter"/>
</dbReference>
<keyword evidence="14" id="KW-1185">Reference proteome</keyword>
<feature type="compositionally biased region" description="Basic residues" evidence="11">
    <location>
        <begin position="1"/>
        <end position="11"/>
    </location>
</feature>
<evidence type="ECO:0000256" key="1">
    <source>
        <dbReference type="ARBA" id="ARBA00004123"/>
    </source>
</evidence>
<evidence type="ECO:0000256" key="7">
    <source>
        <dbReference type="ARBA" id="ARBA00022840"/>
    </source>
</evidence>
<evidence type="ECO:0000256" key="11">
    <source>
        <dbReference type="SAM" id="MobiDB-lite"/>
    </source>
</evidence>
<comment type="similarity">
    <text evidence="3">Belongs to the SMC family. SMC5 subfamily.</text>
</comment>
<comment type="subcellular location">
    <subcellularLocation>
        <location evidence="2">Chromosome</location>
    </subcellularLocation>
    <subcellularLocation>
        <location evidence="1">Nucleus</location>
    </subcellularLocation>
</comment>
<organism evidence="13 14">
    <name type="scientific">Miscanthus lutarioriparius</name>
    <dbReference type="NCBI Taxonomy" id="422564"/>
    <lineage>
        <taxon>Eukaryota</taxon>
        <taxon>Viridiplantae</taxon>
        <taxon>Streptophyta</taxon>
        <taxon>Embryophyta</taxon>
        <taxon>Tracheophyta</taxon>
        <taxon>Spermatophyta</taxon>
        <taxon>Magnoliopsida</taxon>
        <taxon>Liliopsida</taxon>
        <taxon>Poales</taxon>
        <taxon>Poaceae</taxon>
        <taxon>PACMAD clade</taxon>
        <taxon>Panicoideae</taxon>
        <taxon>Andropogonodae</taxon>
        <taxon>Andropogoneae</taxon>
        <taxon>Saccharinae</taxon>
        <taxon>Miscanthus</taxon>
    </lineage>
</organism>
<dbReference type="PANTHER" id="PTHR45916">
    <property type="entry name" value="STRUCTURAL MAINTENANCE OF CHROMOSOMES PROTEIN 5"/>
    <property type="match status" value="1"/>
</dbReference>
<name>A0A811SDE4_9POAL</name>
<feature type="coiled-coil region" evidence="10">
    <location>
        <begin position="380"/>
        <end position="428"/>
    </location>
</feature>
<sequence length="1040" mass="119340">MAAPRAAKRPKFASGAAPPQRGEDDYVPGNIVEIELFNFMTYDRLVCCPGPRLNFVVGPNGSGKSSLVCAIALGLAGDPNILGRASSVGAFVKRGEVAGHVKISLRGDTPDDKICITRKIDTKNKSEWLLIGATVPKKEVIDVIKKFDIQVNNLTQFLPQDRVSEFAKLSPIQLLEETEKAVGDPDLPVHHRQLVERSKELKALEVAITQKEKTLNNLKALNAEQEKDVERVRLRDNLLRKAELMKKKLPWLKFNMMQKEFIEVIQEKEKSAKQEMEEGARVWEDSKGPIDKLKKHKATHTSNIKKINSQVNENMNNRQKVMDQDLKLNAELKATFDDIEDLKKQEKSRQQRILKTKEDLAAAEKELEDLQPYELPKAENAQLTDQIARINVEIKNLKAERNAVESQLKEMESKNSKLLQALRSAGADKIVEAYHWVQANKKNFREEVYGPVLLEVNVQDKLHATYLENHVPNYIWKSFITLDASDRDYIVRETKQYGIPVLNYLVHEGTRRQPLNITPEMKQLGIYSRLDQVFQAPDTVKDVLISQAGLDNSYIGTDETHRRADEVSELGMGDFWTPDNHYRWSKSRYSSYMSANVDAVRPSRLFKSNLDVSGIEDLRLQKENHVTNIEGMHEAIKTLHRKQRQLEDEEANIHKQKEEIINAMRYHKKRREEIQRRVDFKRRTLKDISREEDVESSTRKLLDQVAKLNDERFHAMMKLKDLLTEAVALKWSHTEKNMASVELDTKMEKDVKKLEKEANQKARNYEDCKRITQEHRRRLSIAKQKAESIAMITKDLEKEFLAMPTTVEELEAAIQDTESEANSMLFLNQNVLQEYQNRQHEIESISNKLKDDKGEHEICCSEIETVKGKWLPTLRTLVSKINDTFSRNFQEMAVAGEVSLDEHGLDFDHYGILIKVKFRQTSQLQVLSSHHQSGGERSVSTILYLVSLQDLTNCPFRVVDEINQGMDPINERKMFQQLVRAASQINTPQCFLLTPKLLPDLEYSDACNILNIMNGPWIEEPAKAWSSGDCWRTVVSAAGH</sequence>
<reference evidence="13" key="1">
    <citation type="submission" date="2020-10" db="EMBL/GenBank/DDBJ databases">
        <authorList>
            <person name="Han B."/>
            <person name="Lu T."/>
            <person name="Zhao Q."/>
            <person name="Huang X."/>
            <person name="Zhao Y."/>
        </authorList>
    </citation>
    <scope>NUCLEOTIDE SEQUENCE</scope>
</reference>
<dbReference type="Pfam" id="PF02463">
    <property type="entry name" value="SMC_N"/>
    <property type="match status" value="1"/>
</dbReference>
<evidence type="ECO:0000256" key="4">
    <source>
        <dbReference type="ARBA" id="ARBA00018687"/>
    </source>
</evidence>
<keyword evidence="8 10" id="KW-0175">Coiled coil</keyword>
<feature type="coiled-coil region" evidence="10">
    <location>
        <begin position="744"/>
        <end position="771"/>
    </location>
</feature>
<evidence type="ECO:0000256" key="2">
    <source>
        <dbReference type="ARBA" id="ARBA00004286"/>
    </source>
</evidence>
<dbReference type="PANTHER" id="PTHR45916:SF1">
    <property type="entry name" value="STRUCTURAL MAINTENANCE OF CHROMOSOMES PROTEIN 5"/>
    <property type="match status" value="1"/>
</dbReference>
<evidence type="ECO:0000256" key="9">
    <source>
        <dbReference type="ARBA" id="ARBA00023242"/>
    </source>
</evidence>
<dbReference type="OrthoDB" id="10254973at2759"/>
<proteinExistence type="inferred from homology"/>
<dbReference type="GO" id="GO:0000724">
    <property type="term" value="P:double-strand break repair via homologous recombination"/>
    <property type="evidence" value="ECO:0007669"/>
    <property type="project" value="TreeGrafter"/>
</dbReference>
<protein>
    <recommendedName>
        <fullName evidence="4">Structural maintenance of chromosomes protein 5</fullName>
    </recommendedName>
</protein>
<dbReference type="FunFam" id="3.40.50.300:FF:001301">
    <property type="entry name" value="Structural maintenance of chromosomes 5"/>
    <property type="match status" value="1"/>
</dbReference>